<feature type="region of interest" description="Disordered" evidence="1">
    <location>
        <begin position="1"/>
        <end position="24"/>
    </location>
</feature>
<evidence type="ECO:0000256" key="1">
    <source>
        <dbReference type="SAM" id="MobiDB-lite"/>
    </source>
</evidence>
<sequence length="88" mass="10105">MSIHSGASDDDTTNQPRRTKALQDPDYVFLRISPTLCCVNKNNQTTPQRNDDMKSSGIYNRYIALRLRQTIAGDNDRLQFNYSMLGNY</sequence>
<reference evidence="2 3" key="1">
    <citation type="submission" date="2023-08" db="EMBL/GenBank/DDBJ databases">
        <title>A Necator americanus chromosomal reference genome.</title>
        <authorList>
            <person name="Ilik V."/>
            <person name="Petrzelkova K.J."/>
            <person name="Pardy F."/>
            <person name="Fuh T."/>
            <person name="Niatou-Singa F.S."/>
            <person name="Gouil Q."/>
            <person name="Baker L."/>
            <person name="Ritchie M.E."/>
            <person name="Jex A.R."/>
            <person name="Gazzola D."/>
            <person name="Li H."/>
            <person name="Toshio Fujiwara R."/>
            <person name="Zhan B."/>
            <person name="Aroian R.V."/>
            <person name="Pafco B."/>
            <person name="Schwarz E.M."/>
        </authorList>
    </citation>
    <scope>NUCLEOTIDE SEQUENCE [LARGE SCALE GENOMIC DNA]</scope>
    <source>
        <strain evidence="2 3">Aroian</strain>
        <tissue evidence="2">Whole animal</tissue>
    </source>
</reference>
<proteinExistence type="predicted"/>
<organism evidence="2 3">
    <name type="scientific">Necator americanus</name>
    <name type="common">Human hookworm</name>
    <dbReference type="NCBI Taxonomy" id="51031"/>
    <lineage>
        <taxon>Eukaryota</taxon>
        <taxon>Metazoa</taxon>
        <taxon>Ecdysozoa</taxon>
        <taxon>Nematoda</taxon>
        <taxon>Chromadorea</taxon>
        <taxon>Rhabditida</taxon>
        <taxon>Rhabditina</taxon>
        <taxon>Rhabditomorpha</taxon>
        <taxon>Strongyloidea</taxon>
        <taxon>Ancylostomatidae</taxon>
        <taxon>Bunostominae</taxon>
        <taxon>Necator</taxon>
    </lineage>
</organism>
<dbReference type="EMBL" id="JAVFWL010000003">
    <property type="protein sequence ID" value="KAK6745933.1"/>
    <property type="molecule type" value="Genomic_DNA"/>
</dbReference>
<dbReference type="Proteomes" id="UP001303046">
    <property type="component" value="Unassembled WGS sequence"/>
</dbReference>
<protein>
    <submittedName>
        <fullName evidence="2">Uncharacterized protein</fullName>
    </submittedName>
</protein>
<gene>
    <name evidence="2" type="primary">Necator_chrIII.g12960</name>
    <name evidence="2" type="ORF">RB195_012193</name>
</gene>
<name>A0ABR1D5Z3_NECAM</name>
<keyword evidence="3" id="KW-1185">Reference proteome</keyword>
<evidence type="ECO:0000313" key="3">
    <source>
        <dbReference type="Proteomes" id="UP001303046"/>
    </source>
</evidence>
<comment type="caution">
    <text evidence="2">The sequence shown here is derived from an EMBL/GenBank/DDBJ whole genome shotgun (WGS) entry which is preliminary data.</text>
</comment>
<evidence type="ECO:0000313" key="2">
    <source>
        <dbReference type="EMBL" id="KAK6745933.1"/>
    </source>
</evidence>
<accession>A0ABR1D5Z3</accession>